<dbReference type="PANTHER" id="PTHR46230:SF7">
    <property type="entry name" value="BOLA-LIKE PROTEIN 1"/>
    <property type="match status" value="1"/>
</dbReference>
<protein>
    <submittedName>
        <fullName evidence="2">BolA family transcriptional regulator</fullName>
    </submittedName>
</protein>
<reference evidence="3" key="1">
    <citation type="submission" date="2018-09" db="EMBL/GenBank/DDBJ databases">
        <authorList>
            <person name="Tuo L."/>
        </authorList>
    </citation>
    <scope>NUCLEOTIDE SEQUENCE [LARGE SCALE GENOMIC DNA]</scope>
    <source>
        <strain evidence="3">M2BS4Y-1</strain>
    </source>
</reference>
<dbReference type="AlphaFoldDB" id="A0A3A1WIJ1"/>
<dbReference type="SUPFAM" id="SSF82657">
    <property type="entry name" value="BolA-like"/>
    <property type="match status" value="1"/>
</dbReference>
<evidence type="ECO:0000256" key="1">
    <source>
        <dbReference type="RuleBase" id="RU003860"/>
    </source>
</evidence>
<dbReference type="Gene3D" id="3.30.300.90">
    <property type="entry name" value="BolA-like"/>
    <property type="match status" value="1"/>
</dbReference>
<comment type="similarity">
    <text evidence="1">Belongs to the BolA/IbaG family.</text>
</comment>
<dbReference type="InterPro" id="IPR036065">
    <property type="entry name" value="BolA-like_sf"/>
</dbReference>
<organism evidence="2 3">
    <name type="scientific">Aureimonas flava</name>
    <dbReference type="NCBI Taxonomy" id="2320271"/>
    <lineage>
        <taxon>Bacteria</taxon>
        <taxon>Pseudomonadati</taxon>
        <taxon>Pseudomonadota</taxon>
        <taxon>Alphaproteobacteria</taxon>
        <taxon>Hyphomicrobiales</taxon>
        <taxon>Aurantimonadaceae</taxon>
        <taxon>Aureimonas</taxon>
    </lineage>
</organism>
<comment type="caution">
    <text evidence="2">The sequence shown here is derived from an EMBL/GenBank/DDBJ whole genome shotgun (WGS) entry which is preliminary data.</text>
</comment>
<sequence length="100" mass="10715">MTKAAEIEAKLTRALSPERLEVVNESHLHAGHHHEGSGHHGGFDGTGETHFRVRVVSAAFAGRSRLERHRAVNALLAAELETGVHALAIEAAAPGEPTRF</sequence>
<dbReference type="PANTHER" id="PTHR46230">
    <property type="match status" value="1"/>
</dbReference>
<dbReference type="EMBL" id="QYRN01000008">
    <property type="protein sequence ID" value="RIX99232.1"/>
    <property type="molecule type" value="Genomic_DNA"/>
</dbReference>
<dbReference type="PIRSF" id="PIRSF003113">
    <property type="entry name" value="BolA"/>
    <property type="match status" value="1"/>
</dbReference>
<accession>A0A3A1WIJ1</accession>
<keyword evidence="3" id="KW-1185">Reference proteome</keyword>
<evidence type="ECO:0000313" key="2">
    <source>
        <dbReference type="EMBL" id="RIX99232.1"/>
    </source>
</evidence>
<dbReference type="OrthoDB" id="9811118at2"/>
<evidence type="ECO:0000313" key="3">
    <source>
        <dbReference type="Proteomes" id="UP000265750"/>
    </source>
</evidence>
<name>A0A3A1WIJ1_9HYPH</name>
<dbReference type="GO" id="GO:0016226">
    <property type="term" value="P:iron-sulfur cluster assembly"/>
    <property type="evidence" value="ECO:0007669"/>
    <property type="project" value="TreeGrafter"/>
</dbReference>
<dbReference type="InterPro" id="IPR002634">
    <property type="entry name" value="BolA"/>
</dbReference>
<dbReference type="RefSeq" id="WP_119541034.1">
    <property type="nucleotide sequence ID" value="NZ_QYRN01000008.1"/>
</dbReference>
<gene>
    <name evidence="2" type="ORF">D3218_15815</name>
</gene>
<dbReference type="Pfam" id="PF01722">
    <property type="entry name" value="BolA"/>
    <property type="match status" value="1"/>
</dbReference>
<proteinExistence type="inferred from homology"/>
<dbReference type="Proteomes" id="UP000265750">
    <property type="component" value="Unassembled WGS sequence"/>
</dbReference>